<feature type="region of interest" description="Disordered" evidence="7">
    <location>
        <begin position="136"/>
        <end position="241"/>
    </location>
</feature>
<keyword evidence="8" id="KW-0472">Membrane</keyword>
<dbReference type="PROSITE" id="PS51184">
    <property type="entry name" value="JMJC"/>
    <property type="match status" value="1"/>
</dbReference>
<organism evidence="10 11">
    <name type="scientific">Capsaspora owczarzaki (strain ATCC 30864)</name>
    <dbReference type="NCBI Taxonomy" id="595528"/>
    <lineage>
        <taxon>Eukaryota</taxon>
        <taxon>Filasterea</taxon>
        <taxon>Capsaspora</taxon>
    </lineage>
</organism>
<keyword evidence="5" id="KW-0408">Iron</keyword>
<dbReference type="eggNOG" id="KOG2132">
    <property type="taxonomic scope" value="Eukaryota"/>
</dbReference>
<sequence>MAKKTASDTAASSNTAAAAAAAAGGGGGGGATGAKDEAKKPIAAKSNTATAASKGSAGSSSSVSSSSPASPQSTIWMLVAALLVLAIAVGVAFIGAPSASLQRLHDNDDNAAAAAAAASVALHGVSINKADTKATAPPAAELMPSTDRMQVAPSSDSISDHADPAAATRSADATTKTEQEHSDHARGDAPATTAARATPHHKTEAPTDLMPPSPTPAEAQSTSSASTSETEEPSTSDSNTPLAAATADISANAHAGEAGRWGYEIKSQLRAINWTPTRPLDQLAQHSRPVVLRNGAPSLWPAMKTWTPKYLSKFISRELSVHLQPIDDPVFIYRNEKALMSALPEGAAKSNERVANMTLAQLWDTCRSGSERAYFSGPLDLLPSLKVDVGDSGSFTRERPSITEGNVWMGCKGAVTQTHYDAAYNLFTQIHGRKRFLLTAPDEVERFFLYPRLHPSHRQSQVNWMHPEPAKFAHFMVNRRGYEEPSQPGDEPVYHEFGLFGPPAYDVTLEPGDTLFLPPFWFHRVIAVDDSISVSMWGDAMELDTLDEMLDVALPFEDSWSTAEKVRVLKSFVVRVTLGAEYALGLPENSILATVAFTRYLPLFGASDCMALSEYCLTSEASDTNIPEQTREKIASTVEQVLNAATGLLTPDKGLSIAFILMQNYIETVIGAVLPVNEINSFVQCCLPRPALEPPS</sequence>
<dbReference type="Gene3D" id="2.60.120.10">
    <property type="entry name" value="Jelly Rolls"/>
    <property type="match status" value="1"/>
</dbReference>
<dbReference type="AlphaFoldDB" id="A0A0D2WQS7"/>
<feature type="region of interest" description="Disordered" evidence="7">
    <location>
        <begin position="20"/>
        <end position="68"/>
    </location>
</feature>
<evidence type="ECO:0000259" key="9">
    <source>
        <dbReference type="PROSITE" id="PS51184"/>
    </source>
</evidence>
<protein>
    <recommendedName>
        <fullName evidence="9">JmjC domain-containing protein</fullName>
    </recommendedName>
</protein>
<dbReference type="PANTHER" id="PTHR12461:SF106">
    <property type="entry name" value="BIFUNCTIONAL PEPTIDASE AND ARGINYL-HYDROXYLASE JMJD5"/>
    <property type="match status" value="1"/>
</dbReference>
<comment type="subcellular location">
    <subcellularLocation>
        <location evidence="2">Nucleus</location>
    </subcellularLocation>
</comment>
<evidence type="ECO:0000256" key="2">
    <source>
        <dbReference type="ARBA" id="ARBA00004123"/>
    </source>
</evidence>
<reference evidence="11" key="1">
    <citation type="submission" date="2011-02" db="EMBL/GenBank/DDBJ databases">
        <title>The Genome Sequence of Capsaspora owczarzaki ATCC 30864.</title>
        <authorList>
            <person name="Russ C."/>
            <person name="Cuomo C."/>
            <person name="Burger G."/>
            <person name="Gray M.W."/>
            <person name="Holland P.W.H."/>
            <person name="King N."/>
            <person name="Lang F.B.F."/>
            <person name="Roger A.J."/>
            <person name="Ruiz-Trillo I."/>
            <person name="Young S.K."/>
            <person name="Zeng Q."/>
            <person name="Gargeya S."/>
            <person name="Alvarado L."/>
            <person name="Berlin A."/>
            <person name="Chapman S.B."/>
            <person name="Chen Z."/>
            <person name="Freedman E."/>
            <person name="Gellesch M."/>
            <person name="Goldberg J."/>
            <person name="Griggs A."/>
            <person name="Gujja S."/>
            <person name="Heilman E."/>
            <person name="Heiman D."/>
            <person name="Howarth C."/>
            <person name="Mehta T."/>
            <person name="Neiman D."/>
            <person name="Pearson M."/>
            <person name="Roberts A."/>
            <person name="Saif S."/>
            <person name="Shea T."/>
            <person name="Shenoy N."/>
            <person name="Sisk P."/>
            <person name="Stolte C."/>
            <person name="Sykes S."/>
            <person name="White J."/>
            <person name="Yandava C."/>
            <person name="Haas B."/>
            <person name="Nusbaum C."/>
            <person name="Birren B."/>
        </authorList>
    </citation>
    <scope>NUCLEOTIDE SEQUENCE</scope>
    <source>
        <strain evidence="11">ATCC 30864</strain>
    </source>
</reference>
<dbReference type="PANTHER" id="PTHR12461">
    <property type="entry name" value="HYPOXIA-INDUCIBLE FACTOR 1 ALPHA INHIBITOR-RELATED"/>
    <property type="match status" value="1"/>
</dbReference>
<evidence type="ECO:0000256" key="8">
    <source>
        <dbReference type="SAM" id="Phobius"/>
    </source>
</evidence>
<keyword evidence="11" id="KW-1185">Reference proteome</keyword>
<feature type="compositionally biased region" description="Low complexity" evidence="7">
    <location>
        <begin position="188"/>
        <end position="197"/>
    </location>
</feature>
<dbReference type="OrthoDB" id="415358at2759"/>
<dbReference type="Proteomes" id="UP000008743">
    <property type="component" value="Unassembled WGS sequence"/>
</dbReference>
<dbReference type="InterPro" id="IPR014710">
    <property type="entry name" value="RmlC-like_jellyroll"/>
</dbReference>
<keyword evidence="8" id="KW-0812">Transmembrane</keyword>
<keyword evidence="8" id="KW-1133">Transmembrane helix</keyword>
<dbReference type="InParanoid" id="A0A0D2WQS7"/>
<dbReference type="PhylomeDB" id="A0A0D2WQS7"/>
<dbReference type="InterPro" id="IPR003347">
    <property type="entry name" value="JmjC_dom"/>
</dbReference>
<name>A0A0D2WQS7_CAPO3</name>
<feature type="domain" description="JmjC" evidence="9">
    <location>
        <begin position="371"/>
        <end position="557"/>
    </location>
</feature>
<gene>
    <name evidence="10" type="ORF">CAOG_008762</name>
</gene>
<dbReference type="GO" id="GO:0016491">
    <property type="term" value="F:oxidoreductase activity"/>
    <property type="evidence" value="ECO:0007669"/>
    <property type="project" value="UniProtKB-KW"/>
</dbReference>
<keyword evidence="4" id="KW-0560">Oxidoreductase</keyword>
<evidence type="ECO:0000256" key="3">
    <source>
        <dbReference type="ARBA" id="ARBA00022723"/>
    </source>
</evidence>
<comment type="cofactor">
    <cofactor evidence="1">
        <name>Fe(2+)</name>
        <dbReference type="ChEBI" id="CHEBI:29033"/>
    </cofactor>
</comment>
<evidence type="ECO:0000256" key="7">
    <source>
        <dbReference type="SAM" id="MobiDB-lite"/>
    </source>
</evidence>
<dbReference type="SMART" id="SM00558">
    <property type="entry name" value="JmjC"/>
    <property type="match status" value="1"/>
</dbReference>
<evidence type="ECO:0000256" key="6">
    <source>
        <dbReference type="ARBA" id="ARBA00023242"/>
    </source>
</evidence>
<dbReference type="Pfam" id="PF13621">
    <property type="entry name" value="Cupin_8"/>
    <property type="match status" value="1"/>
</dbReference>
<feature type="compositionally biased region" description="Gly residues" evidence="7">
    <location>
        <begin position="23"/>
        <end position="32"/>
    </location>
</feature>
<feature type="compositionally biased region" description="Low complexity" evidence="7">
    <location>
        <begin position="164"/>
        <end position="174"/>
    </location>
</feature>
<dbReference type="EMBL" id="KE346365">
    <property type="protein sequence ID" value="KJE93403.1"/>
    <property type="molecule type" value="Genomic_DNA"/>
</dbReference>
<keyword evidence="3" id="KW-0479">Metal-binding</keyword>
<evidence type="ECO:0000313" key="10">
    <source>
        <dbReference type="EMBL" id="KJE93403.1"/>
    </source>
</evidence>
<proteinExistence type="predicted"/>
<accession>A0A0D2WQS7</accession>
<evidence type="ECO:0000313" key="11">
    <source>
        <dbReference type="Proteomes" id="UP000008743"/>
    </source>
</evidence>
<evidence type="ECO:0000256" key="4">
    <source>
        <dbReference type="ARBA" id="ARBA00023002"/>
    </source>
</evidence>
<dbReference type="SUPFAM" id="SSF51197">
    <property type="entry name" value="Clavaminate synthase-like"/>
    <property type="match status" value="1"/>
</dbReference>
<dbReference type="InterPro" id="IPR041667">
    <property type="entry name" value="Cupin_8"/>
</dbReference>
<feature type="compositionally biased region" description="Low complexity" evidence="7">
    <location>
        <begin position="216"/>
        <end position="228"/>
    </location>
</feature>
<feature type="transmembrane region" description="Helical" evidence="8">
    <location>
        <begin position="75"/>
        <end position="96"/>
    </location>
</feature>
<evidence type="ECO:0000256" key="5">
    <source>
        <dbReference type="ARBA" id="ARBA00023004"/>
    </source>
</evidence>
<dbReference type="RefSeq" id="XP_011270392.1">
    <property type="nucleotide sequence ID" value="XM_011272090.1"/>
</dbReference>
<feature type="compositionally biased region" description="Basic and acidic residues" evidence="7">
    <location>
        <begin position="175"/>
        <end position="187"/>
    </location>
</feature>
<keyword evidence="6" id="KW-0539">Nucleus</keyword>
<feature type="compositionally biased region" description="Low complexity" evidence="7">
    <location>
        <begin position="43"/>
        <end position="68"/>
    </location>
</feature>
<dbReference type="GO" id="GO:0046872">
    <property type="term" value="F:metal ion binding"/>
    <property type="evidence" value="ECO:0007669"/>
    <property type="project" value="UniProtKB-KW"/>
</dbReference>
<dbReference type="GO" id="GO:0005634">
    <property type="term" value="C:nucleus"/>
    <property type="evidence" value="ECO:0007669"/>
    <property type="project" value="UniProtKB-SubCell"/>
</dbReference>
<evidence type="ECO:0000256" key="1">
    <source>
        <dbReference type="ARBA" id="ARBA00001954"/>
    </source>
</evidence>